<dbReference type="EMBL" id="DS028097">
    <property type="protein sequence ID" value="KMP08295.1"/>
    <property type="molecule type" value="Genomic_DNA"/>
</dbReference>
<evidence type="ECO:0000313" key="1">
    <source>
        <dbReference type="EMBL" id="KMP08295.1"/>
    </source>
</evidence>
<protein>
    <submittedName>
        <fullName evidence="1">Uncharacterized protein</fullName>
    </submittedName>
</protein>
<organism evidence="1 2">
    <name type="scientific">Coccidioides immitis RMSCC 2394</name>
    <dbReference type="NCBI Taxonomy" id="404692"/>
    <lineage>
        <taxon>Eukaryota</taxon>
        <taxon>Fungi</taxon>
        <taxon>Dikarya</taxon>
        <taxon>Ascomycota</taxon>
        <taxon>Pezizomycotina</taxon>
        <taxon>Eurotiomycetes</taxon>
        <taxon>Eurotiomycetidae</taxon>
        <taxon>Onygenales</taxon>
        <taxon>Onygenaceae</taxon>
        <taxon>Coccidioides</taxon>
    </lineage>
</organism>
<reference evidence="2" key="1">
    <citation type="journal article" date="2010" name="Genome Res.">
        <title>Population genomic sequencing of Coccidioides fungi reveals recent hybridization and transposon control.</title>
        <authorList>
            <person name="Neafsey D.E."/>
            <person name="Barker B.M."/>
            <person name="Sharpton T.J."/>
            <person name="Stajich J.E."/>
            <person name="Park D.J."/>
            <person name="Whiston E."/>
            <person name="Hung C.-Y."/>
            <person name="McMahan C."/>
            <person name="White J."/>
            <person name="Sykes S."/>
            <person name="Heiman D."/>
            <person name="Young S."/>
            <person name="Zeng Q."/>
            <person name="Abouelleil A."/>
            <person name="Aftuck L."/>
            <person name="Bessette D."/>
            <person name="Brown A."/>
            <person name="FitzGerald M."/>
            <person name="Lui A."/>
            <person name="Macdonald J.P."/>
            <person name="Priest M."/>
            <person name="Orbach M.J."/>
            <person name="Galgiani J.N."/>
            <person name="Kirkland T.N."/>
            <person name="Cole G.T."/>
            <person name="Birren B.W."/>
            <person name="Henn M.R."/>
            <person name="Taylor J.W."/>
            <person name="Rounsley S.D."/>
        </authorList>
    </citation>
    <scope>NUCLEOTIDE SEQUENCE [LARGE SCALE GENOMIC DNA]</scope>
    <source>
        <strain evidence="2">RMSCC 2394</strain>
    </source>
</reference>
<proteinExistence type="predicted"/>
<gene>
    <name evidence="1" type="ORF">CIRG_07976</name>
</gene>
<name>A0A0J6YKT3_COCIT</name>
<dbReference type="AlphaFoldDB" id="A0A0J6YKT3"/>
<sequence>MSHAALYLAYSVISAIYTYSHELLESAEPFLAGGQGDGSILPANSIPRVPFSQRSG</sequence>
<dbReference type="Proteomes" id="UP000054565">
    <property type="component" value="Unassembled WGS sequence"/>
</dbReference>
<evidence type="ECO:0000313" key="2">
    <source>
        <dbReference type="Proteomes" id="UP000054565"/>
    </source>
</evidence>
<accession>A0A0J6YKT3</accession>